<evidence type="ECO:0000313" key="2">
    <source>
        <dbReference type="EMBL" id="VDK43282.1"/>
    </source>
</evidence>
<sequence length="114" mass="12337">MTTRSKSMKQKFRDGTSTPTRCNPEQATNVDEERGDDESNVQLSLYAILSNARLPSATAASSANASSYSPQFYTLVPGTYASGRCFVQTASDQHTATAPPPTRRSVSKVRSNID</sequence>
<feature type="region of interest" description="Disordered" evidence="1">
    <location>
        <begin position="1"/>
        <end position="38"/>
    </location>
</feature>
<dbReference type="WBParaSite" id="ASIM_0001104201-mRNA-1">
    <property type="protein sequence ID" value="ASIM_0001104201-mRNA-1"/>
    <property type="gene ID" value="ASIM_0001104201"/>
</dbReference>
<protein>
    <submittedName>
        <fullName evidence="2 4">Uncharacterized protein</fullName>
    </submittedName>
</protein>
<dbReference type="AlphaFoldDB" id="A0A0M3JSR9"/>
<name>A0A0M3JSR9_ANISI</name>
<proteinExistence type="predicted"/>
<reference evidence="4" key="1">
    <citation type="submission" date="2017-02" db="UniProtKB">
        <authorList>
            <consortium name="WormBaseParasite"/>
        </authorList>
    </citation>
    <scope>IDENTIFICATION</scope>
</reference>
<accession>A0A0M3JSR9</accession>
<feature type="compositionally biased region" description="Polar residues" evidence="1">
    <location>
        <begin position="15"/>
        <end position="29"/>
    </location>
</feature>
<gene>
    <name evidence="2" type="ORF">ASIM_LOCUS10600</name>
</gene>
<keyword evidence="3" id="KW-1185">Reference proteome</keyword>
<evidence type="ECO:0000313" key="4">
    <source>
        <dbReference type="WBParaSite" id="ASIM_0001104201-mRNA-1"/>
    </source>
</evidence>
<reference evidence="2 3" key="2">
    <citation type="submission" date="2018-11" db="EMBL/GenBank/DDBJ databases">
        <authorList>
            <consortium name="Pathogen Informatics"/>
        </authorList>
    </citation>
    <scope>NUCLEOTIDE SEQUENCE [LARGE SCALE GENOMIC DNA]</scope>
</reference>
<dbReference type="EMBL" id="UYRR01031007">
    <property type="protein sequence ID" value="VDK43282.1"/>
    <property type="molecule type" value="Genomic_DNA"/>
</dbReference>
<evidence type="ECO:0000256" key="1">
    <source>
        <dbReference type="SAM" id="MobiDB-lite"/>
    </source>
</evidence>
<organism evidence="4">
    <name type="scientific">Anisakis simplex</name>
    <name type="common">Herring worm</name>
    <dbReference type="NCBI Taxonomy" id="6269"/>
    <lineage>
        <taxon>Eukaryota</taxon>
        <taxon>Metazoa</taxon>
        <taxon>Ecdysozoa</taxon>
        <taxon>Nematoda</taxon>
        <taxon>Chromadorea</taxon>
        <taxon>Rhabditida</taxon>
        <taxon>Spirurina</taxon>
        <taxon>Ascaridomorpha</taxon>
        <taxon>Ascaridoidea</taxon>
        <taxon>Anisakidae</taxon>
        <taxon>Anisakis</taxon>
        <taxon>Anisakis simplex complex</taxon>
    </lineage>
</organism>
<feature type="region of interest" description="Disordered" evidence="1">
    <location>
        <begin position="91"/>
        <end position="114"/>
    </location>
</feature>
<feature type="compositionally biased region" description="Basic residues" evidence="1">
    <location>
        <begin position="1"/>
        <end position="10"/>
    </location>
</feature>
<evidence type="ECO:0000313" key="3">
    <source>
        <dbReference type="Proteomes" id="UP000267096"/>
    </source>
</evidence>
<dbReference type="Proteomes" id="UP000267096">
    <property type="component" value="Unassembled WGS sequence"/>
</dbReference>